<dbReference type="RefSeq" id="WP_123421672.1">
    <property type="nucleotide sequence ID" value="NZ_RJUL01000005.1"/>
</dbReference>
<dbReference type="GO" id="GO:0016740">
    <property type="term" value="F:transferase activity"/>
    <property type="evidence" value="ECO:0007669"/>
    <property type="project" value="UniProtKB-KW"/>
</dbReference>
<organism evidence="2 3">
    <name type="scientific">Gallaecimonas pentaromativorans</name>
    <dbReference type="NCBI Taxonomy" id="584787"/>
    <lineage>
        <taxon>Bacteria</taxon>
        <taxon>Pseudomonadati</taxon>
        <taxon>Pseudomonadota</taxon>
        <taxon>Gammaproteobacteria</taxon>
        <taxon>Enterobacterales</taxon>
        <taxon>Gallaecimonadaceae</taxon>
        <taxon>Gallaecimonas</taxon>
    </lineage>
</organism>
<protein>
    <submittedName>
        <fullName evidence="2">Gamma-glutamyl AIG2-like cyclotransferase</fullName>
    </submittedName>
</protein>
<comment type="caution">
    <text evidence="2">The sequence shown here is derived from an EMBL/GenBank/DDBJ whole genome shotgun (WGS) entry which is preliminary data.</text>
</comment>
<dbReference type="InterPro" id="IPR036568">
    <property type="entry name" value="GGCT-like_sf"/>
</dbReference>
<dbReference type="Gene3D" id="3.10.490.10">
    <property type="entry name" value="Gamma-glutamyl cyclotransferase-like"/>
    <property type="match status" value="1"/>
</dbReference>
<keyword evidence="2" id="KW-0808">Transferase</keyword>
<feature type="domain" description="Gamma-glutamylcyclotransferase AIG2-like" evidence="1">
    <location>
        <begin position="4"/>
        <end position="108"/>
    </location>
</feature>
<accession>A0A3N1PBH9</accession>
<sequence>MHKLFSYGTLQLPQVQQETFGRLLQGDKDSLPGYVLASITIRDPEVIRKSGTAIHPILQYTGKASDQVPGTVFLLTDRELAQSDAYEVEEYRRVEAVMASGQTAWIYADASEYQAG</sequence>
<name>A0A3N1PBH9_9GAMM</name>
<dbReference type="Proteomes" id="UP000268033">
    <property type="component" value="Unassembled WGS sequence"/>
</dbReference>
<evidence type="ECO:0000259" key="1">
    <source>
        <dbReference type="Pfam" id="PF06094"/>
    </source>
</evidence>
<evidence type="ECO:0000313" key="3">
    <source>
        <dbReference type="Proteomes" id="UP000268033"/>
    </source>
</evidence>
<dbReference type="Pfam" id="PF06094">
    <property type="entry name" value="GGACT"/>
    <property type="match status" value="1"/>
</dbReference>
<dbReference type="EMBL" id="RJUL01000005">
    <property type="protein sequence ID" value="ROQ25985.1"/>
    <property type="molecule type" value="Genomic_DNA"/>
</dbReference>
<dbReference type="CDD" id="cd06661">
    <property type="entry name" value="GGCT_like"/>
    <property type="match status" value="1"/>
</dbReference>
<evidence type="ECO:0000313" key="2">
    <source>
        <dbReference type="EMBL" id="ROQ25985.1"/>
    </source>
</evidence>
<keyword evidence="3" id="KW-1185">Reference proteome</keyword>
<dbReference type="AlphaFoldDB" id="A0A3N1PBH9"/>
<dbReference type="InterPro" id="IPR013024">
    <property type="entry name" value="GGCT-like"/>
</dbReference>
<dbReference type="InterPro" id="IPR009288">
    <property type="entry name" value="AIG2-like_dom"/>
</dbReference>
<proteinExistence type="predicted"/>
<reference evidence="2 3" key="1">
    <citation type="submission" date="2018-11" db="EMBL/GenBank/DDBJ databases">
        <title>Genomic Encyclopedia of Type Strains, Phase IV (KMG-IV): sequencing the most valuable type-strain genomes for metagenomic binning, comparative biology and taxonomic classification.</title>
        <authorList>
            <person name="Goeker M."/>
        </authorList>
    </citation>
    <scope>NUCLEOTIDE SEQUENCE [LARGE SCALE GENOMIC DNA]</scope>
    <source>
        <strain evidence="2 3">DSM 21945</strain>
    </source>
</reference>
<dbReference type="SUPFAM" id="SSF110857">
    <property type="entry name" value="Gamma-glutamyl cyclotransferase-like"/>
    <property type="match status" value="1"/>
</dbReference>
<gene>
    <name evidence="2" type="ORF">EDC28_105299</name>
</gene>